<dbReference type="InterPro" id="IPR029058">
    <property type="entry name" value="AB_hydrolase_fold"/>
</dbReference>
<keyword evidence="2 4" id="KW-0378">Hydrolase</keyword>
<comment type="caution">
    <text evidence="4">The sequence shown here is derived from an EMBL/GenBank/DDBJ whole genome shotgun (WGS) entry which is preliminary data.</text>
</comment>
<dbReference type="Pfam" id="PF00561">
    <property type="entry name" value="Abhydrolase_1"/>
    <property type="match status" value="1"/>
</dbReference>
<comment type="similarity">
    <text evidence="1">Belongs to the AB hydrolase superfamily.</text>
</comment>
<dbReference type="GO" id="GO:0016787">
    <property type="term" value="F:hydrolase activity"/>
    <property type="evidence" value="ECO:0007669"/>
    <property type="project" value="UniProtKB-KW"/>
</dbReference>
<dbReference type="PANTHER" id="PTHR43798:SF14">
    <property type="entry name" value="SERINE HYDROLASE-LIKE PROTEIN DDB_G0286239"/>
    <property type="match status" value="1"/>
</dbReference>
<dbReference type="PANTHER" id="PTHR43798">
    <property type="entry name" value="MONOACYLGLYCEROL LIPASE"/>
    <property type="match status" value="1"/>
</dbReference>
<dbReference type="Gene3D" id="3.40.50.1820">
    <property type="entry name" value="alpha/beta hydrolase"/>
    <property type="match status" value="1"/>
</dbReference>
<keyword evidence="5" id="KW-1185">Reference proteome</keyword>
<proteinExistence type="inferred from homology"/>
<dbReference type="STRING" id="48709.A0A1D2ND55"/>
<dbReference type="EMBL" id="LJIJ01000083">
    <property type="protein sequence ID" value="ODN03188.1"/>
    <property type="molecule type" value="Genomic_DNA"/>
</dbReference>
<organism evidence="4 5">
    <name type="scientific">Orchesella cincta</name>
    <name type="common">Springtail</name>
    <name type="synonym">Podura cincta</name>
    <dbReference type="NCBI Taxonomy" id="48709"/>
    <lineage>
        <taxon>Eukaryota</taxon>
        <taxon>Metazoa</taxon>
        <taxon>Ecdysozoa</taxon>
        <taxon>Arthropoda</taxon>
        <taxon>Hexapoda</taxon>
        <taxon>Collembola</taxon>
        <taxon>Entomobryomorpha</taxon>
        <taxon>Entomobryoidea</taxon>
        <taxon>Orchesellidae</taxon>
        <taxon>Orchesellinae</taxon>
        <taxon>Orchesella</taxon>
    </lineage>
</organism>
<reference evidence="4 5" key="1">
    <citation type="journal article" date="2016" name="Genome Biol. Evol.">
        <title>Gene Family Evolution Reflects Adaptation to Soil Environmental Stressors in the Genome of the Collembolan Orchesella cincta.</title>
        <authorList>
            <person name="Faddeeva-Vakhrusheva A."/>
            <person name="Derks M.F."/>
            <person name="Anvar S.Y."/>
            <person name="Agamennone V."/>
            <person name="Suring W."/>
            <person name="Smit S."/>
            <person name="van Straalen N.M."/>
            <person name="Roelofs D."/>
        </authorList>
    </citation>
    <scope>NUCLEOTIDE SEQUENCE [LARGE SCALE GENOMIC DNA]</scope>
    <source>
        <tissue evidence="4">Mixed pool</tissue>
    </source>
</reference>
<dbReference type="InterPro" id="IPR050266">
    <property type="entry name" value="AB_hydrolase_sf"/>
</dbReference>
<evidence type="ECO:0000313" key="5">
    <source>
        <dbReference type="Proteomes" id="UP000094527"/>
    </source>
</evidence>
<protein>
    <submittedName>
        <fullName evidence="4">Putative serine hydrolase</fullName>
    </submittedName>
</protein>
<evidence type="ECO:0000256" key="1">
    <source>
        <dbReference type="ARBA" id="ARBA00008645"/>
    </source>
</evidence>
<dbReference type="SUPFAM" id="SSF53474">
    <property type="entry name" value="alpha/beta-Hydrolases"/>
    <property type="match status" value="1"/>
</dbReference>
<dbReference type="AlphaFoldDB" id="A0A1D2ND55"/>
<evidence type="ECO:0000256" key="2">
    <source>
        <dbReference type="ARBA" id="ARBA00022801"/>
    </source>
</evidence>
<dbReference type="OMA" id="YVAIDMP"/>
<accession>A0A1D2ND55</accession>
<feature type="domain" description="AB hydrolase-1" evidence="3">
    <location>
        <begin position="62"/>
        <end position="173"/>
    </location>
</feature>
<dbReference type="InterPro" id="IPR000073">
    <property type="entry name" value="AB_hydrolase_1"/>
</dbReference>
<dbReference type="Proteomes" id="UP000094527">
    <property type="component" value="Unassembled WGS sequence"/>
</dbReference>
<dbReference type="GO" id="GO:0016020">
    <property type="term" value="C:membrane"/>
    <property type="evidence" value="ECO:0007669"/>
    <property type="project" value="TreeGrafter"/>
</dbReference>
<evidence type="ECO:0000313" key="4">
    <source>
        <dbReference type="EMBL" id="ODN03188.1"/>
    </source>
</evidence>
<name>A0A1D2ND55_ORCCI</name>
<evidence type="ECO:0000259" key="3">
    <source>
        <dbReference type="Pfam" id="PF00561"/>
    </source>
</evidence>
<sequence>MLGCTKHVFNKSINSKSFERCIRFLASYTRKDVEIPVPITGGHIAAQLWQGKTNPGSPSYSPIVCLHGVQDNSCSFDPLIPLILKDNMTIISVDQPGHGFSSHTKGAGYDFLVDAVATISRVMRHFNWEKVSLMGHSFGAITSFVFAGTNPDMVDRYIAIENLHVIDRDLLKTAQRTYKVLFQVEDKLTNPNIKQPSYPYDVLLQRVVKARRGTVTEEGIKTLLKRGAAPDPTNPNLFQFTHDLKTTIPSQYGRYTYEQSLKIASNLKCPVCVIKGDPGEDYEPREKYLEMVGAVKKANSGKVVFHLVPGTHHLHLNEPECVAPLISEFLDKKF</sequence>
<dbReference type="OrthoDB" id="190201at2759"/>
<gene>
    <name evidence="4" type="ORF">Ocin01_03493</name>
</gene>